<dbReference type="InterPro" id="IPR050951">
    <property type="entry name" value="Retrovirus_Pol_polyprotein"/>
</dbReference>
<feature type="domain" description="Integrase catalytic" evidence="2">
    <location>
        <begin position="273"/>
        <end position="428"/>
    </location>
</feature>
<dbReference type="InterPro" id="IPR001584">
    <property type="entry name" value="Integrase_cat-core"/>
</dbReference>
<evidence type="ECO:0000259" key="2">
    <source>
        <dbReference type="PROSITE" id="PS50994"/>
    </source>
</evidence>
<dbReference type="InterPro" id="IPR043502">
    <property type="entry name" value="DNA/RNA_pol_sf"/>
</dbReference>
<keyword evidence="4" id="KW-1185">Reference proteome</keyword>
<protein>
    <submittedName>
        <fullName evidence="3">Retrotransposable element</fullName>
    </submittedName>
</protein>
<proteinExistence type="predicted"/>
<dbReference type="InterPro" id="IPR036397">
    <property type="entry name" value="RNaseH_sf"/>
</dbReference>
<organism evidence="3 4">
    <name type="scientific">Phytophthora palmivora</name>
    <dbReference type="NCBI Taxonomy" id="4796"/>
    <lineage>
        <taxon>Eukaryota</taxon>
        <taxon>Sar</taxon>
        <taxon>Stramenopiles</taxon>
        <taxon>Oomycota</taxon>
        <taxon>Peronosporomycetes</taxon>
        <taxon>Peronosporales</taxon>
        <taxon>Peronosporaceae</taxon>
        <taxon>Phytophthora</taxon>
    </lineage>
</organism>
<dbReference type="FunFam" id="3.10.20.370:FF:000001">
    <property type="entry name" value="Retrovirus-related Pol polyprotein from transposon 17.6-like protein"/>
    <property type="match status" value="1"/>
</dbReference>
<comment type="caution">
    <text evidence="3">The sequence shown here is derived from an EMBL/GenBank/DDBJ whole genome shotgun (WGS) entry which is preliminary data.</text>
</comment>
<dbReference type="SUPFAM" id="SSF53098">
    <property type="entry name" value="Ribonuclease H-like"/>
    <property type="match status" value="1"/>
</dbReference>
<dbReference type="EMBL" id="NCKW01001899">
    <property type="protein sequence ID" value="POM78808.1"/>
    <property type="molecule type" value="Genomic_DNA"/>
</dbReference>
<name>A0A2P4YLY6_9STRA</name>
<accession>A0A2P4YLY6</accession>
<keyword evidence="1" id="KW-0511">Multifunctional enzyme</keyword>
<gene>
    <name evidence="3" type="ORF">PHPALM_3619</name>
</gene>
<dbReference type="PROSITE" id="PS50994">
    <property type="entry name" value="INTEGRASE"/>
    <property type="match status" value="1"/>
</dbReference>
<dbReference type="Pfam" id="PF17919">
    <property type="entry name" value="RT_RNaseH_2"/>
    <property type="match status" value="1"/>
</dbReference>
<dbReference type="InterPro" id="IPR041577">
    <property type="entry name" value="RT_RNaseH_2"/>
</dbReference>
<dbReference type="SUPFAM" id="SSF56672">
    <property type="entry name" value="DNA/RNA polymerases"/>
    <property type="match status" value="1"/>
</dbReference>
<dbReference type="Gene3D" id="3.30.420.10">
    <property type="entry name" value="Ribonuclease H-like superfamily/Ribonuclease H"/>
    <property type="match status" value="1"/>
</dbReference>
<sequence>MSPLTRLLRKDTPWRWESEEVNEFDNIKIELTKRPLLVYPDFSKPFTLETDACAIGLGAVLMQNLGKGLQPVAYASKVNSVAEYKYSITDLECFAVIWAIKLFRPYLFGRHFTLITNVAHDKKEPVGRLYRWALALQEFDFTIKYRKGKANVVAAPTPERAGIYLISAGGQLPHREIKEQQRQSPIVKSYCRPGFITTVQILKKLMDSSTSMGMKPETTNKSFYHHRSGQSHARASGKELLVAKEERYYTELGHVLSRLSNEKSKTETLRPLKVGSPGDRWALDIAGPLPRTPRGNRYVITVVDYATRYAVAKAVNNHTAIDVATFLMERIILVFGPRRGLVMDGVPELNGNLISTLVELLEAEQVTPVPYRPALLGLVERWSHTWKDMVRIYCATTQEWLPSAVYGYNGSKHSTTKFSPNELMMGRQLRSPNELLLRHRHMATARQLADLVIAQEQARQAKYYQAECPQVRTLETRNLVHRWVSPAKILEDAGFDNFRLLRLDTRVEVIAHCSFLVSYFYPTHLLGEVAEQIMEELADE</sequence>
<dbReference type="Gene3D" id="3.10.20.370">
    <property type="match status" value="1"/>
</dbReference>
<dbReference type="Proteomes" id="UP000237271">
    <property type="component" value="Unassembled WGS sequence"/>
</dbReference>
<dbReference type="OrthoDB" id="122917at2759"/>
<dbReference type="PANTHER" id="PTHR37984">
    <property type="entry name" value="PROTEIN CBG26694"/>
    <property type="match status" value="1"/>
</dbReference>
<dbReference type="GO" id="GO:0003676">
    <property type="term" value="F:nucleic acid binding"/>
    <property type="evidence" value="ECO:0007669"/>
    <property type="project" value="InterPro"/>
</dbReference>
<dbReference type="InterPro" id="IPR012337">
    <property type="entry name" value="RNaseH-like_sf"/>
</dbReference>
<dbReference type="GO" id="GO:0015074">
    <property type="term" value="P:DNA integration"/>
    <property type="evidence" value="ECO:0007669"/>
    <property type="project" value="InterPro"/>
</dbReference>
<dbReference type="AlphaFoldDB" id="A0A2P4YLY6"/>
<dbReference type="PANTHER" id="PTHR37984:SF5">
    <property type="entry name" value="PROTEIN NYNRIN-LIKE"/>
    <property type="match status" value="1"/>
</dbReference>
<evidence type="ECO:0000313" key="4">
    <source>
        <dbReference type="Proteomes" id="UP000237271"/>
    </source>
</evidence>
<reference evidence="3 4" key="1">
    <citation type="journal article" date="2017" name="Genome Biol. Evol.">
        <title>Phytophthora megakarya and P. palmivora, closely related causal agents of cacao black pod rot, underwent increases in genome sizes and gene numbers by different mechanisms.</title>
        <authorList>
            <person name="Ali S.S."/>
            <person name="Shao J."/>
            <person name="Lary D.J."/>
            <person name="Kronmiller B."/>
            <person name="Shen D."/>
            <person name="Strem M.D."/>
            <person name="Amoako-Attah I."/>
            <person name="Akrofi A.Y."/>
            <person name="Begoude B.A."/>
            <person name="Ten Hoopen G.M."/>
            <person name="Coulibaly K."/>
            <person name="Kebe B.I."/>
            <person name="Melnick R.L."/>
            <person name="Guiltinan M.J."/>
            <person name="Tyler B.M."/>
            <person name="Meinhardt L.W."/>
            <person name="Bailey B.A."/>
        </authorList>
    </citation>
    <scope>NUCLEOTIDE SEQUENCE [LARGE SCALE GENOMIC DNA]</scope>
    <source>
        <strain evidence="4">sbr112.9</strain>
    </source>
</reference>
<evidence type="ECO:0000313" key="3">
    <source>
        <dbReference type="EMBL" id="POM78808.1"/>
    </source>
</evidence>
<evidence type="ECO:0000256" key="1">
    <source>
        <dbReference type="ARBA" id="ARBA00023268"/>
    </source>
</evidence>
<dbReference type="CDD" id="cd09274">
    <property type="entry name" value="RNase_HI_RT_Ty3"/>
    <property type="match status" value="1"/>
</dbReference>